<dbReference type="EMBL" id="JAVFKP010000001">
    <property type="protein sequence ID" value="MDQ4625018.1"/>
    <property type="molecule type" value="Genomic_DNA"/>
</dbReference>
<gene>
    <name evidence="1" type="ORF">RB624_03845</name>
</gene>
<organism evidence="1 2">
    <name type="scientific">Janthinobacterium lividum</name>
    <dbReference type="NCBI Taxonomy" id="29581"/>
    <lineage>
        <taxon>Bacteria</taxon>
        <taxon>Pseudomonadati</taxon>
        <taxon>Pseudomonadota</taxon>
        <taxon>Betaproteobacteria</taxon>
        <taxon>Burkholderiales</taxon>
        <taxon>Oxalobacteraceae</taxon>
        <taxon>Janthinobacterium</taxon>
    </lineage>
</organism>
<dbReference type="Proteomes" id="UP001237592">
    <property type="component" value="Unassembled WGS sequence"/>
</dbReference>
<comment type="caution">
    <text evidence="1">The sequence shown here is derived from an EMBL/GenBank/DDBJ whole genome shotgun (WGS) entry which is preliminary data.</text>
</comment>
<accession>A0ABU0XPA0</accession>
<evidence type="ECO:0000313" key="1">
    <source>
        <dbReference type="EMBL" id="MDQ4625018.1"/>
    </source>
</evidence>
<name>A0ABU0XPA0_9BURK</name>
<evidence type="ECO:0000313" key="2">
    <source>
        <dbReference type="Proteomes" id="UP001237592"/>
    </source>
</evidence>
<evidence type="ECO:0008006" key="3">
    <source>
        <dbReference type="Google" id="ProtNLM"/>
    </source>
</evidence>
<proteinExistence type="predicted"/>
<protein>
    <recommendedName>
        <fullName evidence="3">Restriction endonuclease type IV Mrr domain-containing protein</fullName>
    </recommendedName>
</protein>
<dbReference type="RefSeq" id="WP_307778354.1">
    <property type="nucleotide sequence ID" value="NZ_JAVFKP010000001.1"/>
</dbReference>
<keyword evidence="2" id="KW-1185">Reference proteome</keyword>
<reference evidence="1 2" key="1">
    <citation type="submission" date="2023-08" db="EMBL/GenBank/DDBJ databases">
        <title>Draft genome sequence of Janthinobacterium lividum.</title>
        <authorList>
            <person name="Chun B.H."/>
            <person name="Lee Y."/>
        </authorList>
    </citation>
    <scope>NUCLEOTIDE SEQUENCE [LARGE SCALE GENOMIC DNA]</scope>
    <source>
        <strain evidence="1 2">AMJK</strain>
    </source>
</reference>
<sequence length="312" mass="36595">MQNLKVSTWEEWEEISCYIMSELARRIYDVNVRYESYGSKGQSQFGVDLVPVRSNLAVVGQCKLKERAFTWDMALEEIKKTDGYDNPIRLYVILTTAVRHWSVQNQRMRGSYFHTRPDGTSFRVEVRYWEEIEDLNFIPNSELKRIFPEAFRMVEPPPSTAPSNSETIKSIVALKRNVPRWITQDHLNWLENWNFDVGFVYEKDFDPFNDLFFEHNRTVTALNGISEWLHERDRVLIAECLPAGNGFFFALQEFREAIASQITSQENLGQIRLTLEGLDPVFISKVIREWKNCAQDLAIAYRRDVLGQPMNY</sequence>